<dbReference type="InterPro" id="IPR036573">
    <property type="entry name" value="CBM_sf_5/12"/>
</dbReference>
<dbReference type="Gene3D" id="2.10.10.20">
    <property type="entry name" value="Carbohydrate-binding module superfamily 5/12"/>
    <property type="match status" value="1"/>
</dbReference>
<dbReference type="Pfam" id="PF00041">
    <property type="entry name" value="fn3"/>
    <property type="match status" value="1"/>
</dbReference>
<name>A0ABY1UEF6_PSESX</name>
<keyword evidence="9" id="KW-1185">Reference proteome</keyword>
<dbReference type="SUPFAM" id="SSF51445">
    <property type="entry name" value="(Trans)glycosidases"/>
    <property type="match status" value="1"/>
</dbReference>
<keyword evidence="3 5" id="KW-0378">Hydrolase</keyword>
<dbReference type="Gene3D" id="3.20.20.80">
    <property type="entry name" value="Glycosidases"/>
    <property type="match status" value="1"/>
</dbReference>
<dbReference type="Gene3D" id="2.60.40.10">
    <property type="entry name" value="Immunoglobulins"/>
    <property type="match status" value="2"/>
</dbReference>
<evidence type="ECO:0000256" key="5">
    <source>
        <dbReference type="RuleBase" id="RU000489"/>
    </source>
</evidence>
<gene>
    <name evidence="8" type="ORF">CFBP3846_05342</name>
</gene>
<evidence type="ECO:0000259" key="7">
    <source>
        <dbReference type="PROSITE" id="PS51910"/>
    </source>
</evidence>
<dbReference type="RefSeq" id="WP_060413041.1">
    <property type="nucleotide sequence ID" value="NZ_LIIJ01000131.1"/>
</dbReference>
<organism evidence="8 9">
    <name type="scientific">Pseudomonas syringae pv. avii</name>
    <dbReference type="NCBI Taxonomy" id="663959"/>
    <lineage>
        <taxon>Bacteria</taxon>
        <taxon>Pseudomonadati</taxon>
        <taxon>Pseudomonadota</taxon>
        <taxon>Gammaproteobacteria</taxon>
        <taxon>Pseudomonadales</taxon>
        <taxon>Pseudomonadaceae</taxon>
        <taxon>Pseudomonas</taxon>
        <taxon>Pseudomonas syringae</taxon>
    </lineage>
</organism>
<evidence type="ECO:0000256" key="4">
    <source>
        <dbReference type="ARBA" id="ARBA00023295"/>
    </source>
</evidence>
<evidence type="ECO:0000313" key="9">
    <source>
        <dbReference type="Proteomes" id="UP000239665"/>
    </source>
</evidence>
<dbReference type="InterPro" id="IPR001223">
    <property type="entry name" value="Glyco_hydro18_cat"/>
</dbReference>
<comment type="similarity">
    <text evidence="1">Belongs to the glycosyl hydrolase 18 family. Chitinase class II subfamily.</text>
</comment>
<dbReference type="Pfam" id="PF00704">
    <property type="entry name" value="Glyco_hydro_18"/>
    <property type="match status" value="1"/>
</dbReference>
<dbReference type="CDD" id="cd12214">
    <property type="entry name" value="ChiA1_BD"/>
    <property type="match status" value="1"/>
</dbReference>
<dbReference type="SUPFAM" id="SSF51055">
    <property type="entry name" value="Carbohydrate binding domain"/>
    <property type="match status" value="1"/>
</dbReference>
<dbReference type="PROSITE" id="PS50853">
    <property type="entry name" value="FN3"/>
    <property type="match status" value="2"/>
</dbReference>
<feature type="domain" description="Fibronectin type-III" evidence="6">
    <location>
        <begin position="461"/>
        <end position="548"/>
    </location>
</feature>
<dbReference type="InterPro" id="IPR050542">
    <property type="entry name" value="Glycosyl_Hydrlase18_Chitinase"/>
</dbReference>
<protein>
    <recommendedName>
        <fullName evidence="2">chitinase</fullName>
        <ecNumber evidence="2">3.2.1.14</ecNumber>
    </recommendedName>
</protein>
<dbReference type="CDD" id="cd02871">
    <property type="entry name" value="GH18_chitinase_D-like"/>
    <property type="match status" value="1"/>
</dbReference>
<proteinExistence type="inferred from homology"/>
<keyword evidence="4 5" id="KW-0326">Glycosidase</keyword>
<sequence length="609" mass="67498">MLNPKIINQYKNKKVDAASDMPDIRSKNILMGFWHNWPSEPGQGYQQGLFKEMQLTDIPEAYNVVAVAFMKGAGIPTFKPYNLSDEAFRAQVAALNAQGRAVLISLGGADAHIELHAGQEEPLAYEIIRLVEVYGFDGLDIDLEQAAITFADNRTVLPAALRMVREHYETEGKHFIISMAPEFPYLRASKKLPALKEITTYFPILKEFVTFLESFRSGGAYLAYINALEDIYDFIAPQYYNQGGDGVWVEELNLLVTQNNDAHKKAFLYYLTDSLIHGTRGFTKIPADRLAIGLPTNNDAAANGYVINPQDVKNALQELEDAGNPIRGLMTWSVNWDAGKDKTGKDYNWEFVNRYGYLTGGETPVPDKPPVPADLTLSWQTKDSVTLIWRLSEGTHPIRVYNLFRNGTPVGDPTAPPFVDTDVSPGAVYDYQISATDIEGNTSDLSQVLTVYMDHDQPPSAPTDLKATDITAYSVSLEWTAPSGPHRIKQYIVYRNRMRLITVTAPQTTYTDAGLTPETDYVYEISAQDKDDAVSAGSESLTVTTELDSGGNVTVWAPGVQYQAGNEVTHQGISYRCLQSHKSIPEWSPELPGSASLWLLLGRSTGSKH</sequence>
<evidence type="ECO:0000256" key="2">
    <source>
        <dbReference type="ARBA" id="ARBA00012729"/>
    </source>
</evidence>
<dbReference type="Pfam" id="PF02839">
    <property type="entry name" value="CBM_5_12"/>
    <property type="match status" value="1"/>
</dbReference>
<evidence type="ECO:0000313" key="8">
    <source>
        <dbReference type="EMBL" id="SOS29709.1"/>
    </source>
</evidence>
<dbReference type="InterPro" id="IPR017853">
    <property type="entry name" value="GH"/>
</dbReference>
<evidence type="ECO:0000256" key="3">
    <source>
        <dbReference type="ARBA" id="ARBA00022801"/>
    </source>
</evidence>
<dbReference type="PROSITE" id="PS51910">
    <property type="entry name" value="GH18_2"/>
    <property type="match status" value="1"/>
</dbReference>
<dbReference type="InterPro" id="IPR013783">
    <property type="entry name" value="Ig-like_fold"/>
</dbReference>
<dbReference type="SMART" id="SM00495">
    <property type="entry name" value="ChtBD3"/>
    <property type="match status" value="1"/>
</dbReference>
<reference evidence="8 9" key="1">
    <citation type="submission" date="2017-11" db="EMBL/GenBank/DDBJ databases">
        <authorList>
            <person name="Blom J."/>
        </authorList>
    </citation>
    <scope>NUCLEOTIDE SEQUENCE [LARGE SCALE GENOMIC DNA]</scope>
    <source>
        <strain evidence="8 9">CFBP3846</strain>
    </source>
</reference>
<dbReference type="EC" id="3.2.1.14" evidence="2"/>
<dbReference type="CDD" id="cd00063">
    <property type="entry name" value="FN3"/>
    <property type="match status" value="2"/>
</dbReference>
<dbReference type="InterPro" id="IPR001579">
    <property type="entry name" value="Glyco_hydro_18_chit_AS"/>
</dbReference>
<dbReference type="SUPFAM" id="SSF49265">
    <property type="entry name" value="Fibronectin type III"/>
    <property type="match status" value="1"/>
</dbReference>
<dbReference type="InterPro" id="IPR003961">
    <property type="entry name" value="FN3_dom"/>
</dbReference>
<dbReference type="PANTHER" id="PTHR45708:SF49">
    <property type="entry name" value="ENDOCHITINASE"/>
    <property type="match status" value="1"/>
</dbReference>
<dbReference type="InterPro" id="IPR003610">
    <property type="entry name" value="CBM5/12"/>
</dbReference>
<evidence type="ECO:0000256" key="1">
    <source>
        <dbReference type="ARBA" id="ARBA00009121"/>
    </source>
</evidence>
<feature type="domain" description="Fibronectin type-III" evidence="6">
    <location>
        <begin position="371"/>
        <end position="456"/>
    </location>
</feature>
<dbReference type="Proteomes" id="UP000239665">
    <property type="component" value="Chromosome 1"/>
</dbReference>
<dbReference type="PANTHER" id="PTHR45708">
    <property type="entry name" value="ENDOCHITINASE"/>
    <property type="match status" value="1"/>
</dbReference>
<accession>A0ABY1UEF6</accession>
<feature type="domain" description="GH18" evidence="7">
    <location>
        <begin position="28"/>
        <end position="362"/>
    </location>
</feature>
<dbReference type="PROSITE" id="PS01095">
    <property type="entry name" value="GH18_1"/>
    <property type="match status" value="1"/>
</dbReference>
<dbReference type="EMBL" id="LT963402">
    <property type="protein sequence ID" value="SOS29709.1"/>
    <property type="molecule type" value="Genomic_DNA"/>
</dbReference>
<dbReference type="InterPro" id="IPR036116">
    <property type="entry name" value="FN3_sf"/>
</dbReference>
<evidence type="ECO:0000259" key="6">
    <source>
        <dbReference type="PROSITE" id="PS50853"/>
    </source>
</evidence>
<dbReference type="SMART" id="SM00060">
    <property type="entry name" value="FN3"/>
    <property type="match status" value="2"/>
</dbReference>